<evidence type="ECO:0000259" key="2">
    <source>
        <dbReference type="Pfam" id="PF20237"/>
    </source>
</evidence>
<dbReference type="EMBL" id="ML991785">
    <property type="protein sequence ID" value="KAF2236489.1"/>
    <property type="molecule type" value="Genomic_DNA"/>
</dbReference>
<dbReference type="Pfam" id="PF20237">
    <property type="entry name" value="DUF6594"/>
    <property type="match status" value="1"/>
</dbReference>
<feature type="transmembrane region" description="Helical" evidence="1">
    <location>
        <begin position="245"/>
        <end position="266"/>
    </location>
</feature>
<dbReference type="AlphaFoldDB" id="A0A6A6HF56"/>
<dbReference type="Proteomes" id="UP000800092">
    <property type="component" value="Unassembled WGS sequence"/>
</dbReference>
<evidence type="ECO:0000313" key="4">
    <source>
        <dbReference type="Proteomes" id="UP000800092"/>
    </source>
</evidence>
<feature type="transmembrane region" description="Helical" evidence="1">
    <location>
        <begin position="272"/>
        <end position="290"/>
    </location>
</feature>
<accession>A0A6A6HF56</accession>
<reference evidence="3" key="1">
    <citation type="journal article" date="2020" name="Stud. Mycol.">
        <title>101 Dothideomycetes genomes: a test case for predicting lifestyles and emergence of pathogens.</title>
        <authorList>
            <person name="Haridas S."/>
            <person name="Albert R."/>
            <person name="Binder M."/>
            <person name="Bloem J."/>
            <person name="Labutti K."/>
            <person name="Salamov A."/>
            <person name="Andreopoulos B."/>
            <person name="Baker S."/>
            <person name="Barry K."/>
            <person name="Bills G."/>
            <person name="Bluhm B."/>
            <person name="Cannon C."/>
            <person name="Castanera R."/>
            <person name="Culley D."/>
            <person name="Daum C."/>
            <person name="Ezra D."/>
            <person name="Gonzalez J."/>
            <person name="Henrissat B."/>
            <person name="Kuo A."/>
            <person name="Liang C."/>
            <person name="Lipzen A."/>
            <person name="Lutzoni F."/>
            <person name="Magnuson J."/>
            <person name="Mondo S."/>
            <person name="Nolan M."/>
            <person name="Ohm R."/>
            <person name="Pangilinan J."/>
            <person name="Park H.-J."/>
            <person name="Ramirez L."/>
            <person name="Alfaro M."/>
            <person name="Sun H."/>
            <person name="Tritt A."/>
            <person name="Yoshinaga Y."/>
            <person name="Zwiers L.-H."/>
            <person name="Turgeon B."/>
            <person name="Goodwin S."/>
            <person name="Spatafora J."/>
            <person name="Crous P."/>
            <person name="Grigoriev I."/>
        </authorList>
    </citation>
    <scope>NUCLEOTIDE SEQUENCE</scope>
    <source>
        <strain evidence="3">Tuck. ex Michener</strain>
    </source>
</reference>
<name>A0A6A6HF56_VIRVR</name>
<dbReference type="OrthoDB" id="5341582at2759"/>
<keyword evidence="1" id="KW-0472">Membrane</keyword>
<evidence type="ECO:0000313" key="3">
    <source>
        <dbReference type="EMBL" id="KAF2236489.1"/>
    </source>
</evidence>
<proteinExistence type="predicted"/>
<evidence type="ECO:0000256" key="1">
    <source>
        <dbReference type="SAM" id="Phobius"/>
    </source>
</evidence>
<keyword evidence="1" id="KW-0812">Transmembrane</keyword>
<gene>
    <name evidence="3" type="ORF">EV356DRAFT_482261</name>
</gene>
<feature type="transmembrane region" description="Helical" evidence="1">
    <location>
        <begin position="297"/>
        <end position="318"/>
    </location>
</feature>
<protein>
    <recommendedName>
        <fullName evidence="2">DUF6594 domain-containing protein</fullName>
    </recommendedName>
</protein>
<organism evidence="3 4">
    <name type="scientific">Viridothelium virens</name>
    <name type="common">Speckled blister lichen</name>
    <name type="synonym">Trypethelium virens</name>
    <dbReference type="NCBI Taxonomy" id="1048519"/>
    <lineage>
        <taxon>Eukaryota</taxon>
        <taxon>Fungi</taxon>
        <taxon>Dikarya</taxon>
        <taxon>Ascomycota</taxon>
        <taxon>Pezizomycotina</taxon>
        <taxon>Dothideomycetes</taxon>
        <taxon>Dothideomycetes incertae sedis</taxon>
        <taxon>Trypetheliales</taxon>
        <taxon>Trypetheliaceae</taxon>
        <taxon>Viridothelium</taxon>
    </lineage>
</organism>
<dbReference type="InterPro" id="IPR046529">
    <property type="entry name" value="DUF6594"/>
</dbReference>
<keyword evidence="4" id="KW-1185">Reference proteome</keyword>
<feature type="domain" description="DUF6594" evidence="2">
    <location>
        <begin position="59"/>
        <end position="309"/>
    </location>
</feature>
<dbReference type="PANTHER" id="PTHR34502:SF5">
    <property type="entry name" value="DUF6594 DOMAIN-CONTAINING PROTEIN"/>
    <property type="match status" value="1"/>
</dbReference>
<sequence>MEQMEKLDAMEKGTLYEGRWPNWRSLREHIFSLLRGGPRLPETALPWGHREIERYRPGYPLYASLLGRQPEFQMFRKFRRVRMRLILLKQDRIVQLEGKLDELDALEETIPSLESSRLDCNLERKDVLEQLDRAVSDYDNFLCRSQFSLHQAQPSARHRERLQGWVEKNAAIACTETGYLSPDDYCDLMGLGPLAERDMPSFYPAVEKLLYLLRIASAKMSRRNHNETIEASSLPKGNIRAVTRALTASFAIVLLLVPVIVLNAVSTTVHRFVIIFVSATLFVSLLTLASKARITEVFAAGATYAAVLVVFVSGNGVAKQ</sequence>
<dbReference type="PANTHER" id="PTHR34502">
    <property type="entry name" value="DUF6594 DOMAIN-CONTAINING PROTEIN-RELATED"/>
    <property type="match status" value="1"/>
</dbReference>
<keyword evidence="1" id="KW-1133">Transmembrane helix</keyword>